<dbReference type="Pfam" id="PF12931">
    <property type="entry name" value="TPR_Sec16"/>
    <property type="match status" value="1"/>
</dbReference>
<reference evidence="10 11" key="1">
    <citation type="journal article" date="2015" name="Genome Biol. Evol.">
        <title>Phylogenomic analyses indicate that early fungi evolved digesting cell walls of algal ancestors of land plants.</title>
        <authorList>
            <person name="Chang Y."/>
            <person name="Wang S."/>
            <person name="Sekimoto S."/>
            <person name="Aerts A.L."/>
            <person name="Choi C."/>
            <person name="Clum A."/>
            <person name="LaButti K.M."/>
            <person name="Lindquist E.A."/>
            <person name="Yee Ngan C."/>
            <person name="Ohm R.A."/>
            <person name="Salamov A.A."/>
            <person name="Grigoriev I.V."/>
            <person name="Spatafora J.W."/>
            <person name="Berbee M.L."/>
        </authorList>
    </citation>
    <scope>NUCLEOTIDE SEQUENCE [LARGE SCALE GENOMIC DNA]</scope>
    <source>
        <strain evidence="10 11">NRRL 28638</strain>
    </source>
</reference>
<feature type="compositionally biased region" description="Low complexity" evidence="7">
    <location>
        <begin position="1"/>
        <end position="19"/>
    </location>
</feature>
<feature type="region of interest" description="Disordered" evidence="7">
    <location>
        <begin position="385"/>
        <end position="539"/>
    </location>
</feature>
<dbReference type="InterPro" id="IPR024340">
    <property type="entry name" value="Sec16_CCD"/>
</dbReference>
<dbReference type="PANTHER" id="PTHR13402">
    <property type="entry name" value="RGPR-RELATED"/>
    <property type="match status" value="1"/>
</dbReference>
<dbReference type="InterPro" id="IPR024298">
    <property type="entry name" value="Sec16_Sec23-bd"/>
</dbReference>
<keyword evidence="3 6" id="KW-0256">Endoplasmic reticulum</keyword>
<dbReference type="GO" id="GO:0016192">
    <property type="term" value="P:vesicle-mediated transport"/>
    <property type="evidence" value="ECO:0007669"/>
    <property type="project" value="UniProtKB-KW"/>
</dbReference>
<feature type="compositionally biased region" description="Basic and acidic residues" evidence="7">
    <location>
        <begin position="178"/>
        <end position="192"/>
    </location>
</feature>
<keyword evidence="2 6" id="KW-0813">Transport</keyword>
<comment type="function">
    <text evidence="5 6">Involved in the initiation of assembly of the COPII coat required for the formation of transport vesicles from the endoplasmic reticulum (ER) and the selection of cargo molecules. Also involved in autophagy.</text>
</comment>
<proteinExistence type="inferred from homology"/>
<feature type="compositionally biased region" description="Acidic residues" evidence="7">
    <location>
        <begin position="142"/>
        <end position="152"/>
    </location>
</feature>
<protein>
    <recommendedName>
        <fullName evidence="6">Protein transport protein sec16</fullName>
    </recommendedName>
</protein>
<dbReference type="EMBL" id="KQ964477">
    <property type="protein sequence ID" value="KXN71326.1"/>
    <property type="molecule type" value="Genomic_DNA"/>
</dbReference>
<feature type="compositionally biased region" description="Polar residues" evidence="7">
    <location>
        <begin position="500"/>
        <end position="512"/>
    </location>
</feature>
<feature type="compositionally biased region" description="Polar residues" evidence="7">
    <location>
        <begin position="396"/>
        <end position="414"/>
    </location>
</feature>
<dbReference type="GO" id="GO:0012507">
    <property type="term" value="C:ER to Golgi transport vesicle membrane"/>
    <property type="evidence" value="ECO:0007669"/>
    <property type="project" value="TreeGrafter"/>
</dbReference>
<evidence type="ECO:0000256" key="2">
    <source>
        <dbReference type="ARBA" id="ARBA00022448"/>
    </source>
</evidence>
<feature type="region of interest" description="Disordered" evidence="7">
    <location>
        <begin position="1"/>
        <end position="225"/>
    </location>
</feature>
<sequence length="1396" mass="154052">MTLSPSTNNTQNNISNNERNSSDVLEAHQTSQTVEEDDVENFLKSLDNLEPEGVSQDPTLPTPELSMATSNLSSDREELEESVNLDSIPDFEIPATTTEAEEDLNPQSVDDQQDVDILADRSLPHFESIDSSEAHDPRTLDQEELSFEEDPPELAPNEQDTSHLDPLSPKSLSPEQVKNTEKLDTSESKNEITSENELGLINGETSHSSKIESSNLTETEVGNNTETDIQEELKLVETPIVNEIQEKVEEIQLETDLAVDKIQEKVEEIKLDEDTTAGEVQQSSEEKQPTPQQNSPTQVASNVDSLFGPSEGIDSFFDQSYAPADPSASFFESFTPQGADDPFSQISGSGQQASSQDQSTYTQQASGEAVYDQSVGAEYQDQYNQYDPNYAYDPNQQAAYDPNQQGYENYTGEQDPSAGYDYSQYYSEQGYDPNAYYDQTYDPNNPQSYDQSAYYDPNNPQSYDPNAYYDPNNPQSYDQSAYYDPNNPQSYDPNAYYDPNTAQQYDPNSVTYDPNAAHQYDPNTAQEYDPNTQTAYDPNSYYDQSAYGAYDQSEYYTQDTQQTQTDASYYAESNQLGYDTTQYQTQDSQLAFGSEDQHSNQASGVEYDSQKSYQESLSQYADNPNLTPRVSAKDTTDYFNQIVEPTTEQTNVQSENYSTNFTETNDIGPPPMLPVGQANDDPATLSVFESNTPDALSPGLDNYQYGTQSHSDYNLNSEGFSTIQGQYTDVQDSSATITSVVNEQNTGSPFMPTNIASPSIPTKNQYSSFDSYSSTQHLNAYESASREIQPSFGYQPPQSSDFEYSSITPNMEPEEIEIRAKRAPYPIIAFGFGGKLITSFYRKVPMYSGDAVAENVTPGEIKVSELKTHLPPSDNSFIGPLWTGKSKHHKKVETQAIDYIKSYLELSNQGGVSSTEEGELRESRNILLKILIIMIETHGKLFGDDAAEAKLQALFESNISSPPILAEAIESPTKAPNDTCLPEVFDLLQKGSRSEASKLAADNGHWAHALIISSCAGKEVWQDTIRKFIQNELKSSRNIVNPDALGTLYGLFAGLGKQAIKDMFPASETSPTPPWKDILKMICVNRTPGDLAAIVTLGDQLLAKGNVYAAHICYLLSSPTAVLGGVDTPSVRWILAGSSISQLHFKDWESIRWTEIIEFAQSLTSNSPGIPHLQSYKIYHAWNLLDYGEIDAAASYCEAVINIVKAHTKGSPYFHSSLINQVKFLADRIAKCGGSKGAASEFGTAWLTGKLSTPSFDSLMSAVDRRLNQLITGDDDYNSSNKNLEIKELKPGPTVFNYGAGSTGASSPYGSTSGGYIPNHLSQKQGGLSSPFGHHSTGDQDSVPFINLDQQFAPQTSTPAIGSPSKPPPTINQIEHLHQNLPPHLHLHHLRVLHLV</sequence>
<dbReference type="PANTHER" id="PTHR13402:SF6">
    <property type="entry name" value="SECRETORY 16, ISOFORM I"/>
    <property type="match status" value="1"/>
</dbReference>
<keyword evidence="6" id="KW-0472">Membrane</keyword>
<dbReference type="GO" id="GO:0007030">
    <property type="term" value="P:Golgi organization"/>
    <property type="evidence" value="ECO:0007669"/>
    <property type="project" value="TreeGrafter"/>
</dbReference>
<organism evidence="10 11">
    <name type="scientific">Conidiobolus coronatus (strain ATCC 28846 / CBS 209.66 / NRRL 28638)</name>
    <name type="common">Delacroixia coronata</name>
    <dbReference type="NCBI Taxonomy" id="796925"/>
    <lineage>
        <taxon>Eukaryota</taxon>
        <taxon>Fungi</taxon>
        <taxon>Fungi incertae sedis</taxon>
        <taxon>Zoopagomycota</taxon>
        <taxon>Entomophthoromycotina</taxon>
        <taxon>Entomophthoromycetes</taxon>
        <taxon>Entomophthorales</taxon>
        <taxon>Ancylistaceae</taxon>
        <taxon>Conidiobolus</taxon>
    </lineage>
</organism>
<feature type="compositionally biased region" description="Basic and acidic residues" evidence="7">
    <location>
        <begin position="118"/>
        <end position="141"/>
    </location>
</feature>
<comment type="similarity">
    <text evidence="1 6">Belongs to the SEC16 family.</text>
</comment>
<dbReference type="Gene3D" id="1.25.40.1030">
    <property type="match status" value="1"/>
</dbReference>
<accession>A0A137P8J0</accession>
<dbReference type="Pfam" id="PF12932">
    <property type="entry name" value="Sec16"/>
    <property type="match status" value="1"/>
</dbReference>
<keyword evidence="6" id="KW-0653">Protein transport</keyword>
<name>A0A137P8J0_CONC2</name>
<evidence type="ECO:0000256" key="7">
    <source>
        <dbReference type="SAM" id="MobiDB-lite"/>
    </source>
</evidence>
<dbReference type="CDD" id="cd09233">
    <property type="entry name" value="ACE1-Sec16-like"/>
    <property type="match status" value="1"/>
</dbReference>
<feature type="compositionally biased region" description="Low complexity" evidence="7">
    <location>
        <begin position="344"/>
        <end position="359"/>
    </location>
</feature>
<evidence type="ECO:0000256" key="5">
    <source>
        <dbReference type="ARBA" id="ARBA00024687"/>
    </source>
</evidence>
<gene>
    <name evidence="10" type="ORF">CONCODRAFT_84742</name>
</gene>
<keyword evidence="11" id="KW-1185">Reference proteome</keyword>
<feature type="compositionally biased region" description="Polar residues" evidence="7">
    <location>
        <begin position="278"/>
        <end position="304"/>
    </location>
</feature>
<evidence type="ECO:0000256" key="4">
    <source>
        <dbReference type="ARBA" id="ARBA00022892"/>
    </source>
</evidence>
<dbReference type="GO" id="GO:0006914">
    <property type="term" value="P:autophagy"/>
    <property type="evidence" value="ECO:0007669"/>
    <property type="project" value="UniProtKB-KW"/>
</dbReference>
<feature type="compositionally biased region" description="Low complexity" evidence="7">
    <location>
        <begin position="385"/>
        <end position="395"/>
    </location>
</feature>
<feature type="compositionally biased region" description="Polar residues" evidence="7">
    <location>
        <begin position="441"/>
        <end position="451"/>
    </location>
</feature>
<evidence type="ECO:0000256" key="3">
    <source>
        <dbReference type="ARBA" id="ARBA00022824"/>
    </source>
</evidence>
<evidence type="ECO:0000313" key="11">
    <source>
        <dbReference type="Proteomes" id="UP000070444"/>
    </source>
</evidence>
<comment type="subcellular location">
    <subcellularLocation>
        <location evidence="6">Endoplasmic reticulum membrane</location>
    </subcellularLocation>
</comment>
<dbReference type="OrthoDB" id="8918678at2759"/>
<evidence type="ECO:0000256" key="6">
    <source>
        <dbReference type="RuleBase" id="RU364101"/>
    </source>
</evidence>
<dbReference type="GO" id="GO:0070971">
    <property type="term" value="C:endoplasmic reticulum exit site"/>
    <property type="evidence" value="ECO:0007669"/>
    <property type="project" value="TreeGrafter"/>
</dbReference>
<feature type="compositionally biased region" description="Polar residues" evidence="7">
    <location>
        <begin position="203"/>
        <end position="225"/>
    </location>
</feature>
<dbReference type="OMA" id="INAAHIC"/>
<evidence type="ECO:0000256" key="1">
    <source>
        <dbReference type="ARBA" id="ARBA00005927"/>
    </source>
</evidence>
<keyword evidence="4 6" id="KW-0931">ER-Golgi transport</keyword>
<dbReference type="GO" id="GO:0015031">
    <property type="term" value="P:protein transport"/>
    <property type="evidence" value="ECO:0007669"/>
    <property type="project" value="UniProtKB-KW"/>
</dbReference>
<dbReference type="GO" id="GO:0070973">
    <property type="term" value="P:protein localization to endoplasmic reticulum exit site"/>
    <property type="evidence" value="ECO:0007669"/>
    <property type="project" value="TreeGrafter"/>
</dbReference>
<dbReference type="Proteomes" id="UP000070444">
    <property type="component" value="Unassembled WGS sequence"/>
</dbReference>
<feature type="region of interest" description="Disordered" evidence="7">
    <location>
        <begin position="270"/>
        <end position="369"/>
    </location>
</feature>
<dbReference type="STRING" id="796925.A0A137P8J0"/>
<feature type="domain" description="Sec16 Sec23-binding" evidence="8">
    <location>
        <begin position="985"/>
        <end position="1274"/>
    </location>
</feature>
<evidence type="ECO:0000259" key="8">
    <source>
        <dbReference type="Pfam" id="PF12931"/>
    </source>
</evidence>
<dbReference type="GO" id="GO:0005789">
    <property type="term" value="C:endoplasmic reticulum membrane"/>
    <property type="evidence" value="ECO:0007669"/>
    <property type="project" value="UniProtKB-SubCell"/>
</dbReference>
<feature type="compositionally biased region" description="Polar residues" evidence="7">
    <location>
        <begin position="521"/>
        <end position="539"/>
    </location>
</feature>
<feature type="domain" description="Sec16 central conserved" evidence="9">
    <location>
        <begin position="826"/>
        <end position="939"/>
    </location>
</feature>
<evidence type="ECO:0000313" key="10">
    <source>
        <dbReference type="EMBL" id="KXN71326.1"/>
    </source>
</evidence>
<keyword evidence="6" id="KW-0072">Autophagy</keyword>
<evidence type="ECO:0000259" key="9">
    <source>
        <dbReference type="Pfam" id="PF12932"/>
    </source>
</evidence>